<dbReference type="RefSeq" id="XP_060453211.1">
    <property type="nucleotide sequence ID" value="XM_060602822.1"/>
</dbReference>
<keyword evidence="3" id="KW-1185">Reference proteome</keyword>
<reference evidence="2" key="1">
    <citation type="journal article" date="2023" name="BMC Genomics">
        <title>Chromosome-level genome assemblies of Cutaneotrichosporon spp. (Trichosporonales, Basidiomycota) reveal imbalanced evolution between nucleotide sequences and chromosome synteny.</title>
        <authorList>
            <person name="Kobayashi Y."/>
            <person name="Kayamori A."/>
            <person name="Aoki K."/>
            <person name="Shiwa Y."/>
            <person name="Matsutani M."/>
            <person name="Fujita N."/>
            <person name="Sugita T."/>
            <person name="Iwasaki W."/>
            <person name="Tanaka N."/>
            <person name="Takashima M."/>
        </authorList>
    </citation>
    <scope>NUCLEOTIDE SEQUENCE</scope>
    <source>
        <strain evidence="2">HIS019</strain>
    </source>
</reference>
<evidence type="ECO:0000256" key="1">
    <source>
        <dbReference type="SAM" id="MobiDB-lite"/>
    </source>
</evidence>
<dbReference type="GeneID" id="85491816"/>
<name>A0AA48I6G7_9TREE</name>
<feature type="compositionally biased region" description="Basic and acidic residues" evidence="1">
    <location>
        <begin position="278"/>
        <end position="289"/>
    </location>
</feature>
<accession>A0AA48I6G7</accession>
<feature type="region of interest" description="Disordered" evidence="1">
    <location>
        <begin position="201"/>
        <end position="306"/>
    </location>
</feature>
<organism evidence="2 3">
    <name type="scientific">Cutaneotrichosporon cavernicola</name>
    <dbReference type="NCBI Taxonomy" id="279322"/>
    <lineage>
        <taxon>Eukaryota</taxon>
        <taxon>Fungi</taxon>
        <taxon>Dikarya</taxon>
        <taxon>Basidiomycota</taxon>
        <taxon>Agaricomycotina</taxon>
        <taxon>Tremellomycetes</taxon>
        <taxon>Trichosporonales</taxon>
        <taxon>Trichosporonaceae</taxon>
        <taxon>Cutaneotrichosporon</taxon>
    </lineage>
</organism>
<evidence type="ECO:0000313" key="3">
    <source>
        <dbReference type="Proteomes" id="UP001233271"/>
    </source>
</evidence>
<evidence type="ECO:0000313" key="2">
    <source>
        <dbReference type="EMBL" id="BEI87945.1"/>
    </source>
</evidence>
<feature type="compositionally biased region" description="Basic and acidic residues" evidence="1">
    <location>
        <begin position="209"/>
        <end position="218"/>
    </location>
</feature>
<dbReference type="EMBL" id="AP028212">
    <property type="protein sequence ID" value="BEI87945.1"/>
    <property type="molecule type" value="Genomic_DNA"/>
</dbReference>
<protein>
    <submittedName>
        <fullName evidence="2">Uncharacterized protein</fullName>
    </submittedName>
</protein>
<sequence>MSEIEMDVGVDADPPSPVLHSVIPSVFADRTGVANLNLFQTQYLASIPNPSLPSPSASYPAHPPTPPQARAFRCADCRRRFPTYDLWQAHRTKYFGQCGRIRKGRRRDRDRDSPRTMVNRERPYALAPSHLDVVTRSADNHENSRRIPLFLPADPHLDHDSDSDEVIWLDDHGDAVPHVGLPIQSAKAEPQSDDELRDIHEVGAPTPEEPPRRYEPGRGKGGKGRKGHCKCHDCPRHVEEHKSKSSQNAGSSKQAQSQHGQSNQHCRHSRPNCAQQPECDHHAHSHSNEGEGEDEDESKPRYSAVGRGSKVLSGEVRANILALMLGQYGGRTAGPGAHIRTVTNGGLVGWEAITAAVGARPQDAERVRQCAKGFMTDLPAMIKRGR</sequence>
<feature type="compositionally biased region" description="Basic residues" evidence="1">
    <location>
        <begin position="220"/>
        <end position="229"/>
    </location>
</feature>
<feature type="compositionally biased region" description="Polar residues" evidence="1">
    <location>
        <begin position="245"/>
        <end position="264"/>
    </location>
</feature>
<dbReference type="KEGG" id="ccac:CcaHIS019_0106630"/>
<gene>
    <name evidence="2" type="ORF">CcaverHIS019_0106630</name>
</gene>
<dbReference type="Proteomes" id="UP001233271">
    <property type="component" value="Chromosome 1"/>
</dbReference>
<dbReference type="AlphaFoldDB" id="A0AA48I6G7"/>
<feature type="compositionally biased region" description="Basic and acidic residues" evidence="1">
    <location>
        <begin position="230"/>
        <end position="243"/>
    </location>
</feature>
<proteinExistence type="predicted"/>